<proteinExistence type="inferred from homology"/>
<comment type="similarity">
    <text evidence="2 9">Belongs to the GSP F family.</text>
</comment>
<evidence type="ECO:0000256" key="3">
    <source>
        <dbReference type="ARBA" id="ARBA00022448"/>
    </source>
</evidence>
<dbReference type="Pfam" id="PF00482">
    <property type="entry name" value="T2SSF"/>
    <property type="match status" value="2"/>
</dbReference>
<evidence type="ECO:0000256" key="2">
    <source>
        <dbReference type="ARBA" id="ARBA00005745"/>
    </source>
</evidence>
<organism evidence="12 13">
    <name type="scientific">Pseudomonas amygdali pv. mori str. 301020</name>
    <dbReference type="NCBI Taxonomy" id="629261"/>
    <lineage>
        <taxon>Bacteria</taxon>
        <taxon>Pseudomonadati</taxon>
        <taxon>Pseudomonadota</taxon>
        <taxon>Gammaproteobacteria</taxon>
        <taxon>Pseudomonadales</taxon>
        <taxon>Pseudomonadaceae</taxon>
        <taxon>Pseudomonas</taxon>
        <taxon>Pseudomonas amygdali</taxon>
    </lineage>
</organism>
<dbReference type="PRINTS" id="PR00812">
    <property type="entry name" value="BCTERIALGSPF"/>
</dbReference>
<dbReference type="PANTHER" id="PTHR30012:SF7">
    <property type="entry name" value="PROTEIN TRANSPORT PROTEIN HOFC HOMOLOG"/>
    <property type="match status" value="1"/>
</dbReference>
<evidence type="ECO:0000313" key="13">
    <source>
        <dbReference type="Proteomes" id="UP000003465"/>
    </source>
</evidence>
<dbReference type="AlphaFoldDB" id="A0A656GD09"/>
<name>A0A656GD09_PSEA0</name>
<feature type="domain" description="Type II secretion system protein GspF" evidence="11">
    <location>
        <begin position="276"/>
        <end position="398"/>
    </location>
</feature>
<keyword evidence="8 10" id="KW-0472">Membrane</keyword>
<dbReference type="InterPro" id="IPR003004">
    <property type="entry name" value="GspF/PilC"/>
</dbReference>
<keyword evidence="5" id="KW-0997">Cell inner membrane</keyword>
<evidence type="ECO:0000256" key="5">
    <source>
        <dbReference type="ARBA" id="ARBA00022519"/>
    </source>
</evidence>
<evidence type="ECO:0000256" key="6">
    <source>
        <dbReference type="ARBA" id="ARBA00022692"/>
    </source>
</evidence>
<dbReference type="PANTHER" id="PTHR30012">
    <property type="entry name" value="GENERAL SECRETION PATHWAY PROTEIN"/>
    <property type="match status" value="1"/>
</dbReference>
<reference evidence="12 13" key="1">
    <citation type="journal article" date="2011" name="PLoS Pathog.">
        <title>Dynamic evolution of pathogenicity revealed by sequencing and comparative genomics of 19 Pseudomonas syringae isolates.</title>
        <authorList>
            <person name="Baltrus D.A."/>
            <person name="Nishimura M.T."/>
            <person name="Romanchuk A."/>
            <person name="Chang J.H."/>
            <person name="Mukhtar M.S."/>
            <person name="Cherkis K."/>
            <person name="Roach J."/>
            <person name="Grant S.R."/>
            <person name="Jones C.D."/>
            <person name="Dangl J.L."/>
        </authorList>
    </citation>
    <scope>NUCLEOTIDE SEQUENCE [LARGE SCALE GENOMIC DNA]</scope>
    <source>
        <strain evidence="12 13">301020</strain>
    </source>
</reference>
<gene>
    <name evidence="12" type="ORF">PSYMO_18643</name>
</gene>
<comment type="caution">
    <text evidence="12">The sequence shown here is derived from an EMBL/GenBank/DDBJ whole genome shotgun (WGS) entry which is preliminary data.</text>
</comment>
<evidence type="ECO:0000313" key="12">
    <source>
        <dbReference type="EMBL" id="EGH23365.1"/>
    </source>
</evidence>
<dbReference type="FunFam" id="1.20.81.30:FF:000001">
    <property type="entry name" value="Type II secretion system protein F"/>
    <property type="match status" value="2"/>
</dbReference>
<evidence type="ECO:0000256" key="10">
    <source>
        <dbReference type="SAM" id="Phobius"/>
    </source>
</evidence>
<comment type="subcellular location">
    <subcellularLocation>
        <location evidence="1 9">Cell inner membrane</location>
        <topology evidence="1 9">Multi-pass membrane protein</topology>
    </subcellularLocation>
</comment>
<dbReference type="GO" id="GO:0015628">
    <property type="term" value="P:protein secretion by the type II secretion system"/>
    <property type="evidence" value="ECO:0007669"/>
    <property type="project" value="TreeGrafter"/>
</dbReference>
<feature type="domain" description="Type II secretion system protein GspF" evidence="11">
    <location>
        <begin position="71"/>
        <end position="194"/>
    </location>
</feature>
<evidence type="ECO:0000256" key="4">
    <source>
        <dbReference type="ARBA" id="ARBA00022475"/>
    </source>
</evidence>
<evidence type="ECO:0000256" key="7">
    <source>
        <dbReference type="ARBA" id="ARBA00022989"/>
    </source>
</evidence>
<dbReference type="GO" id="GO:0005886">
    <property type="term" value="C:plasma membrane"/>
    <property type="evidence" value="ECO:0007669"/>
    <property type="project" value="UniProtKB-SubCell"/>
</dbReference>
<keyword evidence="4" id="KW-1003">Cell membrane</keyword>
<sequence>MASKAVKVSVYTWEGVDKKGGKLSGEVSGHNLALVKAQLRKQGINFTKVRKKPVSIFGKGKKIKPLDIAFFSRQMATMMKAGVPLLQSFDIIAEGAENPNMRALVGSLKQEVSAGNSFATALRQKPEYFDDLFCNLVDAGEQAGALESLLDRVASYKEKTERLKAKIKKAMTYPTAVLIVAFIVSGILLIKVVPQFQSVFAGFNAELPAFTLMVIALSEVVQQWWLAIVALFFISFFMFKRAYKQSQKFRDSLDRFLLKVPIIGPLIFKSSVARYARTLATTFAAGVPPVEALDSVAGATGNVVFRNAVNQVKQDVSTGMQLNFSMRSTGVFPSLAIQMTAIGEESGALDAMLDKVATYYEEEVDNMVDNMTSLMEPMIMAGGLGVIVGGLVIAMYLPIFKLGSVV</sequence>
<keyword evidence="3 9" id="KW-0813">Transport</keyword>
<accession>A0A656GD09</accession>
<evidence type="ECO:0000259" key="11">
    <source>
        <dbReference type="Pfam" id="PF00482"/>
    </source>
</evidence>
<evidence type="ECO:0000256" key="8">
    <source>
        <dbReference type="ARBA" id="ARBA00023136"/>
    </source>
</evidence>
<dbReference type="EMBL" id="AEAG01000721">
    <property type="protein sequence ID" value="EGH23365.1"/>
    <property type="molecule type" value="Genomic_DNA"/>
</dbReference>
<keyword evidence="7 10" id="KW-1133">Transmembrane helix</keyword>
<keyword evidence="6 9" id="KW-0812">Transmembrane</keyword>
<dbReference type="Gene3D" id="1.20.81.30">
    <property type="entry name" value="Type II secretion system (T2SS), domain F"/>
    <property type="match status" value="2"/>
</dbReference>
<dbReference type="PROSITE" id="PS00874">
    <property type="entry name" value="T2SP_F"/>
    <property type="match status" value="1"/>
</dbReference>
<feature type="transmembrane region" description="Helical" evidence="10">
    <location>
        <begin position="210"/>
        <end position="239"/>
    </location>
</feature>
<feature type="transmembrane region" description="Helical" evidence="10">
    <location>
        <begin position="170"/>
        <end position="190"/>
    </location>
</feature>
<dbReference type="InterPro" id="IPR042094">
    <property type="entry name" value="T2SS_GspF_sf"/>
</dbReference>
<evidence type="ECO:0000256" key="9">
    <source>
        <dbReference type="RuleBase" id="RU003923"/>
    </source>
</evidence>
<evidence type="ECO:0000256" key="1">
    <source>
        <dbReference type="ARBA" id="ARBA00004429"/>
    </source>
</evidence>
<dbReference type="InterPro" id="IPR018076">
    <property type="entry name" value="T2SS_GspF_dom"/>
</dbReference>
<protein>
    <submittedName>
        <fullName evidence="12">Type IV pilus biogenesis protein PilC</fullName>
    </submittedName>
</protein>
<feature type="transmembrane region" description="Helical" evidence="10">
    <location>
        <begin position="379"/>
        <end position="399"/>
    </location>
</feature>
<dbReference type="InterPro" id="IPR001992">
    <property type="entry name" value="T2SS_GspF/T4SS_PilC_CS"/>
</dbReference>
<dbReference type="Proteomes" id="UP000003465">
    <property type="component" value="Unassembled WGS sequence"/>
</dbReference>